<name>A0A833QIW8_9POAL</name>
<dbReference type="PANTHER" id="PTHR31110">
    <property type="entry name" value="PESTICIDAL CRYSTAL CRY8BA PROTEIN"/>
    <property type="match status" value="1"/>
</dbReference>
<sequence length="236" mass="26072">MVAYEACNRLCMNACKSGCTQVAEFLQDECVVLRNAFGIQKFLLQPKGQHSYVARISYEKEATSNPKGKKVIEKIEVEVKKIRNSPQKSTLRNISSLRSFYTQVGYMHAGGTCPSCKEPYRVTDLEEMGNVDADGGTMTLPLPPGAGNKMARRLSLVKSMRRSQAGDWDHYRFCCMMPMVGLATGDWRLGNVDADGGTMTLPLPPGAGNKMARRLSLVKSMRRSQTATCSIIDFVV</sequence>
<keyword evidence="2" id="KW-1185">Reference proteome</keyword>
<gene>
    <name evidence="1" type="ORF">FCM35_KLT15050</name>
</gene>
<accession>A0A833QIW8</accession>
<dbReference type="AlphaFoldDB" id="A0A833QIW8"/>
<dbReference type="PANTHER" id="PTHR31110:SF3">
    <property type="entry name" value="PORTAL PROTEIN"/>
    <property type="match status" value="1"/>
</dbReference>
<evidence type="ECO:0000313" key="1">
    <source>
        <dbReference type="EMBL" id="KAF3320916.1"/>
    </source>
</evidence>
<dbReference type="Proteomes" id="UP000623129">
    <property type="component" value="Unassembled WGS sequence"/>
</dbReference>
<organism evidence="1 2">
    <name type="scientific">Carex littledalei</name>
    <dbReference type="NCBI Taxonomy" id="544730"/>
    <lineage>
        <taxon>Eukaryota</taxon>
        <taxon>Viridiplantae</taxon>
        <taxon>Streptophyta</taxon>
        <taxon>Embryophyta</taxon>
        <taxon>Tracheophyta</taxon>
        <taxon>Spermatophyta</taxon>
        <taxon>Magnoliopsida</taxon>
        <taxon>Liliopsida</taxon>
        <taxon>Poales</taxon>
        <taxon>Cyperaceae</taxon>
        <taxon>Cyperoideae</taxon>
        <taxon>Cariceae</taxon>
        <taxon>Carex</taxon>
        <taxon>Carex subgen. Euthyceras</taxon>
    </lineage>
</organism>
<proteinExistence type="predicted"/>
<reference evidence="1" key="1">
    <citation type="submission" date="2020-01" db="EMBL/GenBank/DDBJ databases">
        <title>Genome sequence of Kobresia littledalei, the first chromosome-level genome in the family Cyperaceae.</title>
        <authorList>
            <person name="Qu G."/>
        </authorList>
    </citation>
    <scope>NUCLEOTIDE SEQUENCE</scope>
    <source>
        <strain evidence="1">C.B.Clarke</strain>
        <tissue evidence="1">Leaf</tissue>
    </source>
</reference>
<dbReference type="EMBL" id="SWLB01000028">
    <property type="protein sequence ID" value="KAF3320916.1"/>
    <property type="molecule type" value="Genomic_DNA"/>
</dbReference>
<protein>
    <submittedName>
        <fullName evidence="1">Cellulose synthase-like protein D3</fullName>
    </submittedName>
</protein>
<comment type="caution">
    <text evidence="1">The sequence shown here is derived from an EMBL/GenBank/DDBJ whole genome shotgun (WGS) entry which is preliminary data.</text>
</comment>
<evidence type="ECO:0000313" key="2">
    <source>
        <dbReference type="Proteomes" id="UP000623129"/>
    </source>
</evidence>
<dbReference type="OrthoDB" id="1749207at2759"/>